<keyword evidence="6" id="KW-0442">Lipid degradation</keyword>
<dbReference type="InterPro" id="IPR017946">
    <property type="entry name" value="PLC-like_Pdiesterase_TIM-brl"/>
</dbReference>
<keyword evidence="10" id="KW-1185">Reference proteome</keyword>
<dbReference type="GO" id="GO:0004435">
    <property type="term" value="F:phosphatidylinositol-4,5-bisphosphate phospholipase C activity"/>
    <property type="evidence" value="ECO:0007669"/>
    <property type="project" value="UniProtKB-EC"/>
</dbReference>
<evidence type="ECO:0000256" key="4">
    <source>
        <dbReference type="ARBA" id="ARBA00023157"/>
    </source>
</evidence>
<dbReference type="Gene3D" id="2.60.40.150">
    <property type="entry name" value="C2 domain"/>
    <property type="match status" value="1"/>
</dbReference>
<dbReference type="PROSITE" id="PS50004">
    <property type="entry name" value="C2"/>
    <property type="match status" value="1"/>
</dbReference>
<comment type="catalytic activity">
    <reaction evidence="6">
        <text>a 1,2-diacyl-sn-glycero-3-phospho-(1D-myo-inositol-4,5-bisphosphate) + H2O = 1D-myo-inositol 1,4,5-trisphosphate + a 1,2-diacyl-sn-glycerol + H(+)</text>
        <dbReference type="Rhea" id="RHEA:33179"/>
        <dbReference type="ChEBI" id="CHEBI:15377"/>
        <dbReference type="ChEBI" id="CHEBI:15378"/>
        <dbReference type="ChEBI" id="CHEBI:17815"/>
        <dbReference type="ChEBI" id="CHEBI:58456"/>
        <dbReference type="ChEBI" id="CHEBI:203600"/>
        <dbReference type="EC" id="3.1.4.11"/>
    </reaction>
</comment>
<accession>A0A7R9KP95</accession>
<evidence type="ECO:0000313" key="10">
    <source>
        <dbReference type="Proteomes" id="UP000759131"/>
    </source>
</evidence>
<keyword evidence="4" id="KW-1015">Disulfide bond</keyword>
<evidence type="ECO:0000256" key="3">
    <source>
        <dbReference type="ARBA" id="ARBA00022842"/>
    </source>
</evidence>
<dbReference type="SMART" id="SM00149">
    <property type="entry name" value="PLCYc"/>
    <property type="match status" value="1"/>
</dbReference>
<dbReference type="GO" id="GO:0016042">
    <property type="term" value="P:lipid catabolic process"/>
    <property type="evidence" value="ECO:0007669"/>
    <property type="project" value="UniProtKB-KW"/>
</dbReference>
<dbReference type="Proteomes" id="UP000759131">
    <property type="component" value="Unassembled WGS sequence"/>
</dbReference>
<gene>
    <name evidence="9" type="ORF">OSB1V03_LOCUS6005</name>
</gene>
<keyword evidence="6" id="KW-0443">Lipid metabolism</keyword>
<dbReference type="InterPro" id="IPR001192">
    <property type="entry name" value="PI-PLC_fam"/>
</dbReference>
<dbReference type="EMBL" id="CAJPIZ010003158">
    <property type="protein sequence ID" value="CAG2106001.1"/>
    <property type="molecule type" value="Genomic_DNA"/>
</dbReference>
<dbReference type="PROSITE" id="PS50008">
    <property type="entry name" value="PIPLC_Y_DOMAIN"/>
    <property type="match status" value="1"/>
</dbReference>
<evidence type="ECO:0000256" key="1">
    <source>
        <dbReference type="ARBA" id="ARBA00000110"/>
    </source>
</evidence>
<feature type="domain" description="PI-PLC Y-box" evidence="8">
    <location>
        <begin position="1"/>
        <end position="92"/>
    </location>
</feature>
<dbReference type="CDD" id="cd00275">
    <property type="entry name" value="C2_PLC_like"/>
    <property type="match status" value="1"/>
</dbReference>
<dbReference type="AlphaFoldDB" id="A0A7R9KP95"/>
<dbReference type="OrthoDB" id="269822at2759"/>
<dbReference type="InterPro" id="IPR001711">
    <property type="entry name" value="PLipase_C_Pinositol-sp_Y"/>
</dbReference>
<dbReference type="SUPFAM" id="SSF49562">
    <property type="entry name" value="C2 domain (Calcium/lipid-binding domain, CaLB)"/>
    <property type="match status" value="1"/>
</dbReference>
<dbReference type="InterPro" id="IPR035892">
    <property type="entry name" value="C2_domain_sf"/>
</dbReference>
<evidence type="ECO:0000256" key="5">
    <source>
        <dbReference type="ARBA" id="ARBA00023239"/>
    </source>
</evidence>
<dbReference type="InterPro" id="IPR000008">
    <property type="entry name" value="C2_dom"/>
</dbReference>
<dbReference type="GO" id="GO:0035556">
    <property type="term" value="P:intracellular signal transduction"/>
    <property type="evidence" value="ECO:0007669"/>
    <property type="project" value="InterPro"/>
</dbReference>
<evidence type="ECO:0000256" key="6">
    <source>
        <dbReference type="RuleBase" id="RU361133"/>
    </source>
</evidence>
<keyword evidence="2" id="KW-0479">Metal-binding</keyword>
<feature type="domain" description="C2" evidence="7">
    <location>
        <begin position="92"/>
        <end position="223"/>
    </location>
</feature>
<proteinExistence type="predicted"/>
<dbReference type="EC" id="3.1.4.11" evidence="6"/>
<keyword evidence="6" id="KW-0378">Hydrolase</keyword>
<dbReference type="EMBL" id="OC857733">
    <property type="protein sequence ID" value="CAD7625571.1"/>
    <property type="molecule type" value="Genomic_DNA"/>
</dbReference>
<dbReference type="GO" id="GO:0016829">
    <property type="term" value="F:lyase activity"/>
    <property type="evidence" value="ECO:0007669"/>
    <property type="project" value="UniProtKB-KW"/>
</dbReference>
<dbReference type="PANTHER" id="PTHR10336:SF209">
    <property type="entry name" value="PHOSPHOINOSITIDE PHOSPHOLIPASE C"/>
    <property type="match status" value="1"/>
</dbReference>
<dbReference type="SUPFAM" id="SSF51695">
    <property type="entry name" value="PLC-like phosphodiesterases"/>
    <property type="match status" value="1"/>
</dbReference>
<comment type="catalytic activity">
    <reaction evidence="1">
        <text>an N-(acyl)-sphingosylphosphoethanolamine = an N-(acyl)-sphingosyl-1,3-cyclic phosphate + ethanolamine</text>
        <dbReference type="Rhea" id="RHEA:60648"/>
        <dbReference type="ChEBI" id="CHEBI:57603"/>
        <dbReference type="ChEBI" id="CHEBI:143891"/>
        <dbReference type="ChEBI" id="CHEBI:143892"/>
    </reaction>
</comment>
<sequence length="250" mass="28120">MISLEETKSEYFAKTNPYDQKYVEFTKNHLVRTYPKGTRTGSSNYNPISHWIMGSQLVALNYQTPDKPMLLNEALFSMNGKCGYVLKSDYLRKGQLNDTNDRSLTTNAGKIKSLSIKLISGQHIPKPGNSQDGEVVDPYVKFRVYGHPLDNNWKSTTSPVKNNGFNPVWNESPIEFIIRCPEMAFIYIAVRDHSATGKDALLGQYMLAFPAIMEGYRTIYLVDSDQQSLSPASLLVHIAIKDAANESIPE</sequence>
<evidence type="ECO:0000313" key="9">
    <source>
        <dbReference type="EMBL" id="CAD7625571.1"/>
    </source>
</evidence>
<dbReference type="GO" id="GO:0046872">
    <property type="term" value="F:metal ion binding"/>
    <property type="evidence" value="ECO:0007669"/>
    <property type="project" value="UniProtKB-KW"/>
</dbReference>
<evidence type="ECO:0000259" key="7">
    <source>
        <dbReference type="PROSITE" id="PS50004"/>
    </source>
</evidence>
<keyword evidence="5" id="KW-0456">Lyase</keyword>
<dbReference type="PRINTS" id="PR00390">
    <property type="entry name" value="PHPHLIPASEC"/>
</dbReference>
<dbReference type="SMART" id="SM00239">
    <property type="entry name" value="C2"/>
    <property type="match status" value="1"/>
</dbReference>
<dbReference type="Pfam" id="PF00168">
    <property type="entry name" value="C2"/>
    <property type="match status" value="1"/>
</dbReference>
<reference evidence="9" key="1">
    <citation type="submission" date="2020-11" db="EMBL/GenBank/DDBJ databases">
        <authorList>
            <person name="Tran Van P."/>
        </authorList>
    </citation>
    <scope>NUCLEOTIDE SEQUENCE</scope>
</reference>
<evidence type="ECO:0000259" key="8">
    <source>
        <dbReference type="PROSITE" id="PS50008"/>
    </source>
</evidence>
<organism evidence="9">
    <name type="scientific">Medioppia subpectinata</name>
    <dbReference type="NCBI Taxonomy" id="1979941"/>
    <lineage>
        <taxon>Eukaryota</taxon>
        <taxon>Metazoa</taxon>
        <taxon>Ecdysozoa</taxon>
        <taxon>Arthropoda</taxon>
        <taxon>Chelicerata</taxon>
        <taxon>Arachnida</taxon>
        <taxon>Acari</taxon>
        <taxon>Acariformes</taxon>
        <taxon>Sarcoptiformes</taxon>
        <taxon>Oribatida</taxon>
        <taxon>Brachypylina</taxon>
        <taxon>Oppioidea</taxon>
        <taxon>Oppiidae</taxon>
        <taxon>Medioppia</taxon>
    </lineage>
</organism>
<protein>
    <recommendedName>
        <fullName evidence="6">Phosphoinositide phospholipase C</fullName>
        <ecNumber evidence="6">3.1.4.11</ecNumber>
    </recommendedName>
</protein>
<dbReference type="PANTHER" id="PTHR10336">
    <property type="entry name" value="PHOSPHOINOSITIDE-SPECIFIC PHOSPHOLIPASE C FAMILY PROTEIN"/>
    <property type="match status" value="1"/>
</dbReference>
<name>A0A7R9KP95_9ACAR</name>
<dbReference type="Pfam" id="PF00387">
    <property type="entry name" value="PI-PLC-Y"/>
    <property type="match status" value="1"/>
</dbReference>
<keyword evidence="3" id="KW-0460">Magnesium</keyword>
<evidence type="ECO:0000256" key="2">
    <source>
        <dbReference type="ARBA" id="ARBA00022723"/>
    </source>
</evidence>
<dbReference type="Gene3D" id="3.20.20.190">
    <property type="entry name" value="Phosphatidylinositol (PI) phosphodiesterase"/>
    <property type="match status" value="1"/>
</dbReference>